<keyword evidence="11" id="KW-1185">Reference proteome</keyword>
<gene>
    <name evidence="10" type="ORF">NP233_g2340</name>
</gene>
<evidence type="ECO:0000256" key="4">
    <source>
        <dbReference type="ARBA" id="ARBA00022741"/>
    </source>
</evidence>
<evidence type="ECO:0000313" key="10">
    <source>
        <dbReference type="EMBL" id="KAJ3573590.1"/>
    </source>
</evidence>
<dbReference type="InterPro" id="IPR000719">
    <property type="entry name" value="Prot_kinase_dom"/>
</dbReference>
<evidence type="ECO:0000313" key="11">
    <source>
        <dbReference type="Proteomes" id="UP001213000"/>
    </source>
</evidence>
<evidence type="ECO:0000256" key="1">
    <source>
        <dbReference type="ARBA" id="ARBA00012513"/>
    </source>
</evidence>
<proteinExistence type="predicted"/>
<dbReference type="Pfam" id="PF00069">
    <property type="entry name" value="Pkinase"/>
    <property type="match status" value="1"/>
</dbReference>
<keyword evidence="2" id="KW-0723">Serine/threonine-protein kinase</keyword>
<dbReference type="PANTHER" id="PTHR47634:SF9">
    <property type="entry name" value="PROTEIN KINASE DOMAIN-CONTAINING PROTEIN-RELATED"/>
    <property type="match status" value="1"/>
</dbReference>
<dbReference type="Gene3D" id="1.10.510.10">
    <property type="entry name" value="Transferase(Phosphotransferase) domain 1"/>
    <property type="match status" value="1"/>
</dbReference>
<dbReference type="GO" id="GO:0005634">
    <property type="term" value="C:nucleus"/>
    <property type="evidence" value="ECO:0007669"/>
    <property type="project" value="TreeGrafter"/>
</dbReference>
<dbReference type="EC" id="2.7.11.1" evidence="1"/>
<protein>
    <recommendedName>
        <fullName evidence="1">non-specific serine/threonine protein kinase</fullName>
        <ecNumber evidence="1">2.7.11.1</ecNumber>
    </recommendedName>
</protein>
<dbReference type="InterPro" id="IPR051334">
    <property type="entry name" value="SRPK"/>
</dbReference>
<comment type="caution">
    <text evidence="10">The sequence shown here is derived from an EMBL/GenBank/DDBJ whole genome shotgun (WGS) entry which is preliminary data.</text>
</comment>
<dbReference type="GO" id="GO:0005524">
    <property type="term" value="F:ATP binding"/>
    <property type="evidence" value="ECO:0007669"/>
    <property type="project" value="UniProtKB-KW"/>
</dbReference>
<dbReference type="InterPro" id="IPR011009">
    <property type="entry name" value="Kinase-like_dom_sf"/>
</dbReference>
<reference evidence="10" key="1">
    <citation type="submission" date="2022-07" db="EMBL/GenBank/DDBJ databases">
        <title>Genome Sequence of Leucocoprinus birnbaumii.</title>
        <authorList>
            <person name="Buettner E."/>
        </authorList>
    </citation>
    <scope>NUCLEOTIDE SEQUENCE</scope>
    <source>
        <strain evidence="10">VT141</strain>
    </source>
</reference>
<evidence type="ECO:0000256" key="8">
    <source>
        <dbReference type="ARBA" id="ARBA00048679"/>
    </source>
</evidence>
<comment type="catalytic activity">
    <reaction evidence="7">
        <text>L-threonyl-[protein] + ATP = O-phospho-L-threonyl-[protein] + ADP + H(+)</text>
        <dbReference type="Rhea" id="RHEA:46608"/>
        <dbReference type="Rhea" id="RHEA-COMP:11060"/>
        <dbReference type="Rhea" id="RHEA-COMP:11605"/>
        <dbReference type="ChEBI" id="CHEBI:15378"/>
        <dbReference type="ChEBI" id="CHEBI:30013"/>
        <dbReference type="ChEBI" id="CHEBI:30616"/>
        <dbReference type="ChEBI" id="CHEBI:61977"/>
        <dbReference type="ChEBI" id="CHEBI:456216"/>
        <dbReference type="EC" id="2.7.11.1"/>
    </reaction>
</comment>
<keyword evidence="3" id="KW-0808">Transferase</keyword>
<evidence type="ECO:0000256" key="3">
    <source>
        <dbReference type="ARBA" id="ARBA00022679"/>
    </source>
</evidence>
<name>A0AAD5W0H5_9AGAR</name>
<dbReference type="GO" id="GO:0004674">
    <property type="term" value="F:protein serine/threonine kinase activity"/>
    <property type="evidence" value="ECO:0007669"/>
    <property type="project" value="UniProtKB-KW"/>
</dbReference>
<dbReference type="GO" id="GO:0050684">
    <property type="term" value="P:regulation of mRNA processing"/>
    <property type="evidence" value="ECO:0007669"/>
    <property type="project" value="TreeGrafter"/>
</dbReference>
<keyword evidence="5" id="KW-0418">Kinase</keyword>
<keyword evidence="6" id="KW-0067">ATP-binding</keyword>
<dbReference type="SUPFAM" id="SSF56112">
    <property type="entry name" value="Protein kinase-like (PK-like)"/>
    <property type="match status" value="1"/>
</dbReference>
<dbReference type="PROSITE" id="PS50011">
    <property type="entry name" value="PROTEIN_KINASE_DOM"/>
    <property type="match status" value="1"/>
</dbReference>
<accession>A0AAD5W0H5</accession>
<evidence type="ECO:0000256" key="7">
    <source>
        <dbReference type="ARBA" id="ARBA00047899"/>
    </source>
</evidence>
<evidence type="ECO:0000256" key="2">
    <source>
        <dbReference type="ARBA" id="ARBA00022527"/>
    </source>
</evidence>
<evidence type="ECO:0000256" key="6">
    <source>
        <dbReference type="ARBA" id="ARBA00022840"/>
    </source>
</evidence>
<dbReference type="GO" id="GO:0005737">
    <property type="term" value="C:cytoplasm"/>
    <property type="evidence" value="ECO:0007669"/>
    <property type="project" value="TreeGrafter"/>
</dbReference>
<evidence type="ECO:0000259" key="9">
    <source>
        <dbReference type="PROSITE" id="PS50011"/>
    </source>
</evidence>
<feature type="domain" description="Protein kinase" evidence="9">
    <location>
        <begin position="1"/>
        <end position="165"/>
    </location>
</feature>
<dbReference type="EMBL" id="JANIEX010000098">
    <property type="protein sequence ID" value="KAJ3573590.1"/>
    <property type="molecule type" value="Genomic_DNA"/>
</dbReference>
<organism evidence="10 11">
    <name type="scientific">Leucocoprinus birnbaumii</name>
    <dbReference type="NCBI Taxonomy" id="56174"/>
    <lineage>
        <taxon>Eukaryota</taxon>
        <taxon>Fungi</taxon>
        <taxon>Dikarya</taxon>
        <taxon>Basidiomycota</taxon>
        <taxon>Agaricomycotina</taxon>
        <taxon>Agaricomycetes</taxon>
        <taxon>Agaricomycetidae</taxon>
        <taxon>Agaricales</taxon>
        <taxon>Agaricineae</taxon>
        <taxon>Agaricaceae</taxon>
        <taxon>Leucocoprinus</taxon>
    </lineage>
</organism>
<evidence type="ECO:0000256" key="5">
    <source>
        <dbReference type="ARBA" id="ARBA00022777"/>
    </source>
</evidence>
<dbReference type="AlphaFoldDB" id="A0AAD5W0H5"/>
<keyword evidence="4" id="KW-0547">Nucleotide-binding</keyword>
<comment type="catalytic activity">
    <reaction evidence="8">
        <text>L-seryl-[protein] + ATP = O-phospho-L-seryl-[protein] + ADP + H(+)</text>
        <dbReference type="Rhea" id="RHEA:17989"/>
        <dbReference type="Rhea" id="RHEA-COMP:9863"/>
        <dbReference type="Rhea" id="RHEA-COMP:11604"/>
        <dbReference type="ChEBI" id="CHEBI:15378"/>
        <dbReference type="ChEBI" id="CHEBI:29999"/>
        <dbReference type="ChEBI" id="CHEBI:30616"/>
        <dbReference type="ChEBI" id="CHEBI:83421"/>
        <dbReference type="ChEBI" id="CHEBI:456216"/>
        <dbReference type="EC" id="2.7.11.1"/>
    </reaction>
</comment>
<dbReference type="PANTHER" id="PTHR47634">
    <property type="entry name" value="PROTEIN KINASE DOMAIN-CONTAINING PROTEIN-RELATED"/>
    <property type="match status" value="1"/>
</dbReference>
<sequence>MGELIKATLATRAKTQLNGISSKSPEGALLSEPFKLFIPIELANLHQVADFDVQLTDFGTAAFTNGFHAPKIQPYALRAPEVILGYGWGTSADIWNLGCIIFEFLTGKWLFRPRSAKQYTAEQHHIVVMPEMAGRTLISHISSRQYILTTSSTKSRGDCTSHLFLCKVELSPGSMNKQHRSLGLEAG</sequence>
<dbReference type="Proteomes" id="UP001213000">
    <property type="component" value="Unassembled WGS sequence"/>
</dbReference>
<dbReference type="GO" id="GO:0000245">
    <property type="term" value="P:spliceosomal complex assembly"/>
    <property type="evidence" value="ECO:0007669"/>
    <property type="project" value="TreeGrafter"/>
</dbReference>